<dbReference type="SUPFAM" id="SSF74853">
    <property type="entry name" value="Lamin A/C globular tail domain"/>
    <property type="match status" value="1"/>
</dbReference>
<gene>
    <name evidence="3" type="ORF">COX53_02715</name>
</gene>
<feature type="transmembrane region" description="Helical" evidence="1">
    <location>
        <begin position="404"/>
        <end position="424"/>
    </location>
</feature>
<organism evidence="3 4">
    <name type="scientific">candidate division WWE3 bacterium CG23_combo_of_CG06-09_8_20_14_all_40_14</name>
    <dbReference type="NCBI Taxonomy" id="1975095"/>
    <lineage>
        <taxon>Bacteria</taxon>
        <taxon>Katanobacteria</taxon>
    </lineage>
</organism>
<proteinExistence type="predicted"/>
<feature type="domain" description="LTD" evidence="2">
    <location>
        <begin position="184"/>
        <end position="297"/>
    </location>
</feature>
<name>A0A2G9XBQ2_UNCKA</name>
<dbReference type="InterPro" id="IPR036415">
    <property type="entry name" value="Lamin_tail_dom_sf"/>
</dbReference>
<sequence>MTMKRCLISYMFSKWGCRCFYGFAIAWLGVLLSPVNVLAETSPQVDNVKCALDIRIKEFMPRPETGQKEWVDIYNFGATSINLTSWKIDDIEEGSKPKDIWGILEVGSCGHFEFSGFNDSGGDSVRVLNAEGLVVCTLDYKNTRKGYSILLNGDEWKFSDNPAIPSCPVLEKQIEQEEEGNEEEVEEVEEEEVNYPDNVKITEFMACPEKDEEEWVEIYNDTGEDLDLTAWKIDDVVDGGASPYTLDEDKIGKSLTVKKEKYFVIFFSSSRFNNTGGDSVRLLNPNNEVVDETSYEDCQTGYSYALDDSGDFKLTQEPTPGEENEIVNGEVEEEKEEGEVLNAEDVLPNDESSGQVLSASFAKSDIKIPDSFEIKEGVSEFVPSAQNLALDETVSEVVNNKNSFRWVGFVIIFPAVFAGIIVMFRKRIYGLWKNFKSENP</sequence>
<reference evidence="3 4" key="1">
    <citation type="submission" date="2017-09" db="EMBL/GenBank/DDBJ databases">
        <title>Depth-based differentiation of microbial function through sediment-hosted aquifers and enrichment of novel symbionts in the deep terrestrial subsurface.</title>
        <authorList>
            <person name="Probst A.J."/>
            <person name="Ladd B."/>
            <person name="Jarett J.K."/>
            <person name="Geller-Mcgrath D.E."/>
            <person name="Sieber C.M."/>
            <person name="Emerson J.B."/>
            <person name="Anantharaman K."/>
            <person name="Thomas B.C."/>
            <person name="Malmstrom R."/>
            <person name="Stieglmeier M."/>
            <person name="Klingl A."/>
            <person name="Woyke T."/>
            <person name="Ryan C.M."/>
            <person name="Banfield J.F."/>
        </authorList>
    </citation>
    <scope>NUCLEOTIDE SEQUENCE [LARGE SCALE GENOMIC DNA]</scope>
    <source>
        <strain evidence="3">CG23_combo_of_CG06-09_8_20_14_all_40_14</strain>
    </source>
</reference>
<accession>A0A2G9XBQ2</accession>
<evidence type="ECO:0000256" key="1">
    <source>
        <dbReference type="SAM" id="Phobius"/>
    </source>
</evidence>
<dbReference type="Pfam" id="PF00932">
    <property type="entry name" value="LTD"/>
    <property type="match status" value="1"/>
</dbReference>
<dbReference type="AlphaFoldDB" id="A0A2G9XBQ2"/>
<keyword evidence="1" id="KW-1133">Transmembrane helix</keyword>
<dbReference type="InterPro" id="IPR001322">
    <property type="entry name" value="Lamin_tail_dom"/>
</dbReference>
<dbReference type="Gene3D" id="2.60.40.1260">
    <property type="entry name" value="Lamin Tail domain"/>
    <property type="match status" value="1"/>
</dbReference>
<dbReference type="PROSITE" id="PS51841">
    <property type="entry name" value="LTD"/>
    <property type="match status" value="1"/>
</dbReference>
<comment type="caution">
    <text evidence="3">The sequence shown here is derived from an EMBL/GenBank/DDBJ whole genome shotgun (WGS) entry which is preliminary data.</text>
</comment>
<keyword evidence="1" id="KW-0812">Transmembrane</keyword>
<evidence type="ECO:0000259" key="2">
    <source>
        <dbReference type="PROSITE" id="PS51841"/>
    </source>
</evidence>
<evidence type="ECO:0000313" key="4">
    <source>
        <dbReference type="Proteomes" id="UP000231388"/>
    </source>
</evidence>
<keyword evidence="1" id="KW-0472">Membrane</keyword>
<evidence type="ECO:0000313" key="3">
    <source>
        <dbReference type="EMBL" id="PIP04389.1"/>
    </source>
</evidence>
<protein>
    <recommendedName>
        <fullName evidence="2">LTD domain-containing protein</fullName>
    </recommendedName>
</protein>
<dbReference type="EMBL" id="PCQY01000032">
    <property type="protein sequence ID" value="PIP04389.1"/>
    <property type="molecule type" value="Genomic_DNA"/>
</dbReference>
<dbReference type="Proteomes" id="UP000231388">
    <property type="component" value="Unassembled WGS sequence"/>
</dbReference>